<dbReference type="PANTHER" id="PTHR23416">
    <property type="entry name" value="SIALIC ACID SYNTHASE-RELATED"/>
    <property type="match status" value="1"/>
</dbReference>
<comment type="caution">
    <text evidence="4">The sequence shown here is derived from an EMBL/GenBank/DDBJ whole genome shotgun (WGS) entry which is preliminary data.</text>
</comment>
<evidence type="ECO:0000256" key="1">
    <source>
        <dbReference type="ARBA" id="ARBA00022679"/>
    </source>
</evidence>
<protein>
    <recommendedName>
        <fullName evidence="6">Acyltransferase</fullName>
    </recommendedName>
</protein>
<evidence type="ECO:0000256" key="3">
    <source>
        <dbReference type="ARBA" id="ARBA00023315"/>
    </source>
</evidence>
<gene>
    <name evidence="4" type="ORF">OS145_11446</name>
</gene>
<sequence>MIKHMVLRALNFFLKKVMSREKYARRLGVTIGANCNIATLEFGSEPYLITIGNRVQVTNNVKFITHTGGWVFRSRNPKFDAFGKILIHDNVYIGNNSIILPGVEIGQNVIVGAGSVVTKSIPQNSVVGGNPARIITSVDELETRMRRYDLSTKLLSPQEKRRYLLQLSDEQFIRK</sequence>
<dbReference type="InterPro" id="IPR001451">
    <property type="entry name" value="Hexapep"/>
</dbReference>
<keyword evidence="5" id="KW-1185">Reference proteome</keyword>
<name>A0ABM9WM15_9GAMM</name>
<accession>A0ABM9WM15</accession>
<evidence type="ECO:0008006" key="6">
    <source>
        <dbReference type="Google" id="ProtNLM"/>
    </source>
</evidence>
<proteinExistence type="predicted"/>
<keyword evidence="2" id="KW-0677">Repeat</keyword>
<dbReference type="InterPro" id="IPR018357">
    <property type="entry name" value="Hexapep_transf_CS"/>
</dbReference>
<dbReference type="Proteomes" id="UP000016543">
    <property type="component" value="Unassembled WGS sequence"/>
</dbReference>
<keyword evidence="1" id="KW-0808">Transferase</keyword>
<dbReference type="InterPro" id="IPR051159">
    <property type="entry name" value="Hexapeptide_acetyltransf"/>
</dbReference>
<organism evidence="4 5">
    <name type="scientific">Idiomarina baltica OS145</name>
    <dbReference type="NCBI Taxonomy" id="314276"/>
    <lineage>
        <taxon>Bacteria</taxon>
        <taxon>Pseudomonadati</taxon>
        <taxon>Pseudomonadota</taxon>
        <taxon>Gammaproteobacteria</taxon>
        <taxon>Alteromonadales</taxon>
        <taxon>Idiomarinaceae</taxon>
        <taxon>Idiomarina</taxon>
    </lineage>
</organism>
<dbReference type="InterPro" id="IPR011004">
    <property type="entry name" value="Trimer_LpxA-like_sf"/>
</dbReference>
<keyword evidence="3" id="KW-0012">Acyltransferase</keyword>
<evidence type="ECO:0000256" key="2">
    <source>
        <dbReference type="ARBA" id="ARBA00022737"/>
    </source>
</evidence>
<dbReference type="Gene3D" id="2.160.10.10">
    <property type="entry name" value="Hexapeptide repeat proteins"/>
    <property type="match status" value="1"/>
</dbReference>
<dbReference type="EMBL" id="AAMX01000010">
    <property type="protein sequence ID" value="EAQ31902.1"/>
    <property type="molecule type" value="Genomic_DNA"/>
</dbReference>
<dbReference type="CDD" id="cd04647">
    <property type="entry name" value="LbH_MAT_like"/>
    <property type="match status" value="1"/>
</dbReference>
<evidence type="ECO:0000313" key="4">
    <source>
        <dbReference type="EMBL" id="EAQ31902.1"/>
    </source>
</evidence>
<reference evidence="4 5" key="1">
    <citation type="submission" date="2006-01" db="EMBL/GenBank/DDBJ databases">
        <authorList>
            <person name="Brettar I."/>
            <person name="Hofle M."/>
            <person name="Ferriera S."/>
            <person name="Johnson J."/>
            <person name="Kravitz S."/>
            <person name="Halpern A."/>
            <person name="Remington K."/>
            <person name="Beeson K."/>
            <person name="Tran B."/>
            <person name="Rogers Y.-H."/>
            <person name="Friedman R."/>
            <person name="Venter J.C."/>
        </authorList>
    </citation>
    <scope>NUCLEOTIDE SEQUENCE [LARGE SCALE GENOMIC DNA]</scope>
    <source>
        <strain evidence="4 5">OS145</strain>
    </source>
</reference>
<dbReference type="RefSeq" id="WP_006954964.1">
    <property type="nucleotide sequence ID" value="NZ_CH672404.1"/>
</dbReference>
<dbReference type="Pfam" id="PF00132">
    <property type="entry name" value="Hexapep"/>
    <property type="match status" value="1"/>
</dbReference>
<evidence type="ECO:0000313" key="5">
    <source>
        <dbReference type="Proteomes" id="UP000016543"/>
    </source>
</evidence>
<dbReference type="SUPFAM" id="SSF51161">
    <property type="entry name" value="Trimeric LpxA-like enzymes"/>
    <property type="match status" value="1"/>
</dbReference>
<dbReference type="PROSITE" id="PS00101">
    <property type="entry name" value="HEXAPEP_TRANSFERASES"/>
    <property type="match status" value="1"/>
</dbReference>